<keyword evidence="2" id="KW-1185">Reference proteome</keyword>
<dbReference type="InParanoid" id="A0A409YIR1"/>
<sequence length="376" mass="42545">MNEPSLSLHETDDVESQDSFDLEREDLRIADLDTRIHNLRAFRANICQSRNRHIQINSLPVEVLSEMFVLGQAATQEEKAPYQPTIFPLTLGSVCRQWRYIAWSLSELWADVHCRLSKSRCDAQALLLRQWLERSQQRPLSICISSKDEEAWTGSTAVSTAIPDAIIPHSERWVQLALILPEAWYCQLDQVQGKVPNLISLSIRSPNSQPLSLSFGTFAHTASIRNLFASYFHLANIHLRWDLLETVVLQGFTTNEAIDIICRCQNMVSCRFDELGALEHTVTQIAVNASLQELSISTDEWADLDDFLDRIFLPGLSDLTLTLPEGHHHPIPIIQSLVIRSVCPLKRVGITGVEIAEEDLVEFLLDNDSVTTIRVN</sequence>
<dbReference type="AlphaFoldDB" id="A0A409YIR1"/>
<name>A0A409YIR1_9AGAR</name>
<dbReference type="OrthoDB" id="3139566at2759"/>
<evidence type="ECO:0000313" key="2">
    <source>
        <dbReference type="Proteomes" id="UP000284706"/>
    </source>
</evidence>
<dbReference type="Proteomes" id="UP000284706">
    <property type="component" value="Unassembled WGS sequence"/>
</dbReference>
<gene>
    <name evidence="1" type="ORF">CVT26_009772</name>
</gene>
<protein>
    <recommendedName>
        <fullName evidence="3">F-box domain-containing protein</fullName>
    </recommendedName>
</protein>
<evidence type="ECO:0000313" key="1">
    <source>
        <dbReference type="EMBL" id="PPR02911.1"/>
    </source>
</evidence>
<organism evidence="1 2">
    <name type="scientific">Gymnopilus dilepis</name>
    <dbReference type="NCBI Taxonomy" id="231916"/>
    <lineage>
        <taxon>Eukaryota</taxon>
        <taxon>Fungi</taxon>
        <taxon>Dikarya</taxon>
        <taxon>Basidiomycota</taxon>
        <taxon>Agaricomycotina</taxon>
        <taxon>Agaricomycetes</taxon>
        <taxon>Agaricomycetidae</taxon>
        <taxon>Agaricales</taxon>
        <taxon>Agaricineae</taxon>
        <taxon>Hymenogastraceae</taxon>
        <taxon>Gymnopilus</taxon>
    </lineage>
</organism>
<accession>A0A409YIR1</accession>
<comment type="caution">
    <text evidence="1">The sequence shown here is derived from an EMBL/GenBank/DDBJ whole genome shotgun (WGS) entry which is preliminary data.</text>
</comment>
<proteinExistence type="predicted"/>
<reference evidence="1 2" key="1">
    <citation type="journal article" date="2018" name="Evol. Lett.">
        <title>Horizontal gene cluster transfer increased hallucinogenic mushroom diversity.</title>
        <authorList>
            <person name="Reynolds H.T."/>
            <person name="Vijayakumar V."/>
            <person name="Gluck-Thaler E."/>
            <person name="Korotkin H.B."/>
            <person name="Matheny P.B."/>
            <person name="Slot J.C."/>
        </authorList>
    </citation>
    <scope>NUCLEOTIDE SEQUENCE [LARGE SCALE GENOMIC DNA]</scope>
    <source>
        <strain evidence="1 2">SRW20</strain>
    </source>
</reference>
<dbReference type="EMBL" id="NHYE01000802">
    <property type="protein sequence ID" value="PPR02911.1"/>
    <property type="molecule type" value="Genomic_DNA"/>
</dbReference>
<evidence type="ECO:0008006" key="3">
    <source>
        <dbReference type="Google" id="ProtNLM"/>
    </source>
</evidence>